<keyword evidence="3" id="KW-1185">Reference proteome</keyword>
<proteinExistence type="predicted"/>
<dbReference type="AlphaFoldDB" id="A0AAW0SS04"/>
<organism evidence="2 3">
    <name type="scientific">Scylla paramamosain</name>
    <name type="common">Mud crab</name>
    <dbReference type="NCBI Taxonomy" id="85552"/>
    <lineage>
        <taxon>Eukaryota</taxon>
        <taxon>Metazoa</taxon>
        <taxon>Ecdysozoa</taxon>
        <taxon>Arthropoda</taxon>
        <taxon>Crustacea</taxon>
        <taxon>Multicrustacea</taxon>
        <taxon>Malacostraca</taxon>
        <taxon>Eumalacostraca</taxon>
        <taxon>Eucarida</taxon>
        <taxon>Decapoda</taxon>
        <taxon>Pleocyemata</taxon>
        <taxon>Brachyura</taxon>
        <taxon>Eubrachyura</taxon>
        <taxon>Portunoidea</taxon>
        <taxon>Portunidae</taxon>
        <taxon>Portuninae</taxon>
        <taxon>Scylla</taxon>
    </lineage>
</organism>
<protein>
    <submittedName>
        <fullName evidence="2">Uncharacterized protein</fullName>
    </submittedName>
</protein>
<accession>A0AAW0SS04</accession>
<reference evidence="2 3" key="1">
    <citation type="submission" date="2023-03" db="EMBL/GenBank/DDBJ databases">
        <title>High-quality genome of Scylla paramamosain provides insights in environmental adaptation.</title>
        <authorList>
            <person name="Zhang L."/>
        </authorList>
    </citation>
    <scope>NUCLEOTIDE SEQUENCE [LARGE SCALE GENOMIC DNA]</scope>
    <source>
        <strain evidence="2">LZ_2023a</strain>
        <tissue evidence="2">Muscle</tissue>
    </source>
</reference>
<evidence type="ECO:0000313" key="2">
    <source>
        <dbReference type="EMBL" id="KAK8377477.1"/>
    </source>
</evidence>
<feature type="compositionally biased region" description="Polar residues" evidence="1">
    <location>
        <begin position="1"/>
        <end position="29"/>
    </location>
</feature>
<comment type="caution">
    <text evidence="2">The sequence shown here is derived from an EMBL/GenBank/DDBJ whole genome shotgun (WGS) entry which is preliminary data.</text>
</comment>
<sequence>MQPVYSTPGTAQYSAAQQQHRTGRHSTSFPAEWISDQEPAVKGVISSCSIRRVSQSTGTSEWKNTCSVVARTGESRTY</sequence>
<feature type="region of interest" description="Disordered" evidence="1">
    <location>
        <begin position="1"/>
        <end position="34"/>
    </location>
</feature>
<gene>
    <name evidence="2" type="ORF">O3P69_013836</name>
</gene>
<dbReference type="EMBL" id="JARAKH010000047">
    <property type="protein sequence ID" value="KAK8377477.1"/>
    <property type="molecule type" value="Genomic_DNA"/>
</dbReference>
<evidence type="ECO:0000313" key="3">
    <source>
        <dbReference type="Proteomes" id="UP001487740"/>
    </source>
</evidence>
<evidence type="ECO:0000256" key="1">
    <source>
        <dbReference type="SAM" id="MobiDB-lite"/>
    </source>
</evidence>
<dbReference type="Proteomes" id="UP001487740">
    <property type="component" value="Unassembled WGS sequence"/>
</dbReference>
<name>A0AAW0SS04_SCYPA</name>